<dbReference type="InterPro" id="IPR003587">
    <property type="entry name" value="Hint_dom_N"/>
</dbReference>
<feature type="domain" description="Hint" evidence="21">
    <location>
        <begin position="357"/>
        <end position="401"/>
    </location>
</feature>
<feature type="binding site" evidence="19">
    <location>
        <position position="180"/>
    </location>
    <ligand>
        <name>Ca(2+)</name>
        <dbReference type="ChEBI" id="CHEBI:29108"/>
        <label>2</label>
    </ligand>
</feature>
<feature type="site" description="Cleavage; by autolysis" evidence="18">
    <location>
        <begin position="251"/>
        <end position="252"/>
    </location>
</feature>
<dbReference type="GO" id="GO:0005509">
    <property type="term" value="F:calcium ion binding"/>
    <property type="evidence" value="ECO:0007669"/>
    <property type="project" value="TreeGrafter"/>
</dbReference>
<evidence type="ECO:0000256" key="12">
    <source>
        <dbReference type="ARBA" id="ARBA00023136"/>
    </source>
</evidence>
<evidence type="ECO:0000256" key="7">
    <source>
        <dbReference type="ARBA" id="ARBA00022723"/>
    </source>
</evidence>
<feature type="binding site" evidence="19">
    <location>
        <position position="180"/>
    </location>
    <ligand>
        <name>Ca(2+)</name>
        <dbReference type="ChEBI" id="CHEBI:29108"/>
        <label>1</label>
    </ligand>
</feature>
<dbReference type="GO" id="GO:0010468">
    <property type="term" value="P:regulation of gene expression"/>
    <property type="evidence" value="ECO:0007669"/>
    <property type="project" value="TreeGrafter"/>
</dbReference>
<comment type="function">
    <text evidence="16">The C-terminal part of the hedgehog protein precursor displays an autoproteolysis activity that results in the cleavage of the full-length protein into two parts (N-product and C-product). In addition, the C-terminal part displays a cholesterol transferase activity that results by the covalent attachment of a cholesterol moiety to the C-terminal of the newly generated N-product. Once cleaved, the C-product has no signaling activity and diffuses from the cell.</text>
</comment>
<dbReference type="AlphaFoldDB" id="A0A443SPU9"/>
<dbReference type="InterPro" id="IPR003586">
    <property type="entry name" value="Hint_dom_C"/>
</dbReference>
<dbReference type="InterPro" id="IPR001767">
    <property type="entry name" value="Hedgehog_Hint"/>
</dbReference>
<dbReference type="Pfam" id="PF01079">
    <property type="entry name" value="Hint"/>
    <property type="match status" value="1"/>
</dbReference>
<feature type="binding site" evidence="19">
    <location>
        <position position="149"/>
    </location>
    <ligand>
        <name>Ca(2+)</name>
        <dbReference type="ChEBI" id="CHEBI:29108"/>
        <label>1</label>
    </ligand>
</feature>
<evidence type="ECO:0000256" key="8">
    <source>
        <dbReference type="ARBA" id="ARBA00022729"/>
    </source>
</evidence>
<dbReference type="PIRSF" id="PIRSF009400">
    <property type="entry name" value="Peptidase_C46"/>
    <property type="match status" value="1"/>
</dbReference>
<evidence type="ECO:0000256" key="15">
    <source>
        <dbReference type="ARBA" id="ARBA00023301"/>
    </source>
</evidence>
<comment type="caution">
    <text evidence="23">The sequence shown here is derived from an EMBL/GenBank/DDBJ whole genome shotgun (WGS) entry which is preliminary data.</text>
</comment>
<feature type="binding site" evidence="19">
    <location>
        <position position="236"/>
    </location>
    <ligand>
        <name>Zn(2+)</name>
        <dbReference type="ChEBI" id="CHEBI:29105"/>
    </ligand>
</feature>
<dbReference type="GO" id="GO:0005886">
    <property type="term" value="C:plasma membrane"/>
    <property type="evidence" value="ECO:0007669"/>
    <property type="project" value="UniProtKB-SubCell"/>
</dbReference>
<comment type="subcellular location">
    <molecule>Sonic hedgehog protein</molecule>
    <subcellularLocation>
        <location evidence="20">Endoplasmic reticulum membrane</location>
    </subcellularLocation>
    <subcellularLocation>
        <location evidence="20">Golgi apparatus membrane</location>
    </subcellularLocation>
</comment>
<keyword evidence="20" id="KW-0333">Golgi apparatus</keyword>
<dbReference type="Gene3D" id="2.170.16.10">
    <property type="entry name" value="Hedgehog/Intein (Hint) domain"/>
    <property type="match status" value="1"/>
</dbReference>
<keyword evidence="7 19" id="KW-0479">Metal-binding</keyword>
<name>A0A443SPU9_9ACAR</name>
<dbReference type="GO" id="GO:0016015">
    <property type="term" value="F:morphogen activity"/>
    <property type="evidence" value="ECO:0007669"/>
    <property type="project" value="UniProtKB-KW"/>
</dbReference>
<accession>A0A443SPU9</accession>
<dbReference type="FunFam" id="3.30.1380.10:FF:000001">
    <property type="entry name" value="Indian hedgehog"/>
    <property type="match status" value="1"/>
</dbReference>
<dbReference type="GO" id="GO:0016740">
    <property type="term" value="F:transferase activity"/>
    <property type="evidence" value="ECO:0007669"/>
    <property type="project" value="UniProtKB-KW"/>
</dbReference>
<evidence type="ECO:0000256" key="5">
    <source>
        <dbReference type="ARBA" id="ARBA00022679"/>
    </source>
</evidence>
<keyword evidence="3 20" id="KW-1003">Cell membrane</keyword>
<evidence type="ECO:0000256" key="10">
    <source>
        <dbReference type="ARBA" id="ARBA00022813"/>
    </source>
</evidence>
<comment type="catalytic activity">
    <reaction evidence="17">
        <text>glycyl-L-cysteinyl-[protein] + cholesterol + H(+) = [protein]-C-terminal glycyl cholesterol ester + N-terminal L-cysteinyl-[protein]</text>
        <dbReference type="Rhea" id="RHEA:59504"/>
        <dbReference type="Rhea" id="RHEA-COMP:12707"/>
        <dbReference type="Rhea" id="RHEA-COMP:15369"/>
        <dbReference type="Rhea" id="RHEA-COMP:15374"/>
        <dbReference type="ChEBI" id="CHEBI:15378"/>
        <dbReference type="ChEBI" id="CHEBI:16113"/>
        <dbReference type="ChEBI" id="CHEBI:65250"/>
        <dbReference type="ChEBI" id="CHEBI:143135"/>
        <dbReference type="ChEBI" id="CHEBI:143140"/>
    </reaction>
    <physiologicalReaction direction="left-to-right" evidence="17">
        <dbReference type="Rhea" id="RHEA:59505"/>
    </physiologicalReaction>
</comment>
<dbReference type="GO" id="GO:0016539">
    <property type="term" value="P:intein-mediated protein splicing"/>
    <property type="evidence" value="ECO:0007669"/>
    <property type="project" value="InterPro"/>
</dbReference>
<dbReference type="GO" id="GO:0009653">
    <property type="term" value="P:anatomical structure morphogenesis"/>
    <property type="evidence" value="ECO:0007669"/>
    <property type="project" value="UniProtKB-KW"/>
</dbReference>
<keyword evidence="2 20" id="KW-0217">Developmental protein</keyword>
<evidence type="ECO:0000256" key="9">
    <source>
        <dbReference type="ARBA" id="ARBA00022801"/>
    </source>
</evidence>
<dbReference type="PROSITE" id="PS50817">
    <property type="entry name" value="INTEIN_N_TER"/>
    <property type="match status" value="1"/>
</dbReference>
<keyword evidence="20" id="KW-0256">Endoplasmic reticulum</keyword>
<feature type="site" description="Essential for auto-cleavage" evidence="18">
    <location>
        <position position="322"/>
    </location>
</feature>
<evidence type="ECO:0000256" key="4">
    <source>
        <dbReference type="ARBA" id="ARBA00022670"/>
    </source>
</evidence>
<evidence type="ECO:0000259" key="22">
    <source>
        <dbReference type="SMART" id="SM00306"/>
    </source>
</evidence>
<dbReference type="InterPro" id="IPR000320">
    <property type="entry name" value="Hedgehog_signalling_dom"/>
</dbReference>
<reference evidence="23 24" key="1">
    <citation type="journal article" date="2018" name="Gigascience">
        <title>Genomes of trombidid mites reveal novel predicted allergens and laterally-transferred genes associated with secondary metabolism.</title>
        <authorList>
            <person name="Dong X."/>
            <person name="Chaisiri K."/>
            <person name="Xia D."/>
            <person name="Armstrong S.D."/>
            <person name="Fang Y."/>
            <person name="Donnelly M.J."/>
            <person name="Kadowaki T."/>
            <person name="McGarry J.W."/>
            <person name="Darby A.C."/>
            <person name="Makepeace B.L."/>
        </authorList>
    </citation>
    <scope>NUCLEOTIDE SEQUENCE [LARGE SCALE GENOMIC DNA]</scope>
    <source>
        <strain evidence="23">UoL-UT</strain>
    </source>
</reference>
<feature type="binding site" evidence="19">
    <location>
        <position position="144"/>
    </location>
    <ligand>
        <name>Ca(2+)</name>
        <dbReference type="ChEBI" id="CHEBI:29108"/>
        <label>1</label>
    </ligand>
</feature>
<feature type="binding site" evidence="19">
    <location>
        <position position="201"/>
    </location>
    <ligand>
        <name>Zn(2+)</name>
        <dbReference type="ChEBI" id="CHEBI:29105"/>
    </ligand>
</feature>
<dbReference type="SMART" id="SM00306">
    <property type="entry name" value="HintN"/>
    <property type="match status" value="1"/>
</dbReference>
<dbReference type="SUPFAM" id="SSF51294">
    <property type="entry name" value="Hedgehog/intein (Hint) domain"/>
    <property type="match status" value="1"/>
</dbReference>
<keyword evidence="5" id="KW-0808">Transferase</keyword>
<dbReference type="Gene3D" id="3.30.1380.10">
    <property type="match status" value="1"/>
</dbReference>
<keyword evidence="4 20" id="KW-0645">Protease</keyword>
<evidence type="ECO:0000256" key="19">
    <source>
        <dbReference type="PIRSR" id="PIRSR009400-2"/>
    </source>
</evidence>
<evidence type="ECO:0000256" key="3">
    <source>
        <dbReference type="ARBA" id="ARBA00022475"/>
    </source>
</evidence>
<dbReference type="SUPFAM" id="SSF55166">
    <property type="entry name" value="Hedgehog/DD-peptidase"/>
    <property type="match status" value="1"/>
</dbReference>
<proteinExistence type="inferred from homology"/>
<sequence length="473" mass="53587">RRVVQKCVSRLCAMPTKRPKRPFPCSGRFEEAFALFNVCCERNFCDLFHINRKSLTNYRKIIAITTILMLLLDSATACGPGRGGGRRRSPRKLTPLVFKQHVPNVSENTLGASGLREGKITREDHRFRELVPNYNSDIIFKDEEGTGADRLMSQRLKEKLNTLAISVMNQWPGVKLRVTEGWDEEGHHAIDSLHYEGRAVDITTSDRDRSKYGMLARLAVEAGFDWVYYESRYHIHVSVKSEKSDAGRSGGCFDGHSTVTTRDGTIRIDHLRVGDEVLSVDHNGQLVFSEVIMFLDRQPNIQRLYYHFDTENGATISLTESHLIYAADSEVNIDEFVPTFARNVRVGQYLYTSNVNTSLVKSDRITDIRTSVETGAFAPLTKNGAVLVNRVLASCYAVIDDQRLAHLSFLPIRLWTNLIESLQYIRSAFHFNSKASKSVSSNRKSASIENGVHWYAKMLYSVAKHLIPSNKLY</sequence>
<keyword evidence="15" id="KW-0504">Morphogen</keyword>
<dbReference type="GO" id="GO:0000139">
    <property type="term" value="C:Golgi membrane"/>
    <property type="evidence" value="ECO:0007669"/>
    <property type="project" value="UniProtKB-SubCell"/>
</dbReference>
<evidence type="ECO:0000256" key="20">
    <source>
        <dbReference type="RuleBase" id="RU280812"/>
    </source>
</evidence>
<comment type="similarity">
    <text evidence="1 20">Belongs to the hedgehog family.</text>
</comment>
<keyword evidence="6" id="KW-0709">Segmentation polarity protein</keyword>
<dbReference type="GO" id="GO:0008233">
    <property type="term" value="F:peptidase activity"/>
    <property type="evidence" value="ECO:0007669"/>
    <property type="project" value="UniProtKB-UniRule"/>
</dbReference>
<dbReference type="EMBL" id="NCKV01000875">
    <property type="protein sequence ID" value="RWS29523.1"/>
    <property type="molecule type" value="Genomic_DNA"/>
</dbReference>
<keyword evidence="19" id="KW-0862">Zinc</keyword>
<feature type="binding site" evidence="19">
    <location>
        <position position="143"/>
    </location>
    <ligand>
        <name>Ca(2+)</name>
        <dbReference type="ChEBI" id="CHEBI:29108"/>
        <label>1</label>
    </ligand>
</feature>
<evidence type="ECO:0000256" key="6">
    <source>
        <dbReference type="ARBA" id="ARBA00022716"/>
    </source>
</evidence>
<evidence type="ECO:0000256" key="11">
    <source>
        <dbReference type="ARBA" id="ARBA00022837"/>
    </source>
</evidence>
<dbReference type="GO" id="GO:0005113">
    <property type="term" value="F:patched binding"/>
    <property type="evidence" value="ECO:0007669"/>
    <property type="project" value="TreeGrafter"/>
</dbReference>
<comment type="subcellular location">
    <molecule>Protein hedgehog N-product</molecule>
    <subcellularLocation>
        <location evidence="20">Cell membrane</location>
        <topology evidence="20">Lipid-anchor</topology>
    </subcellularLocation>
</comment>
<evidence type="ECO:0000256" key="17">
    <source>
        <dbReference type="ARBA" id="ARBA00048589"/>
    </source>
</evidence>
<dbReference type="GO" id="GO:0007224">
    <property type="term" value="P:smoothened signaling pathway"/>
    <property type="evidence" value="ECO:0007669"/>
    <property type="project" value="TreeGrafter"/>
</dbReference>
<feature type="binding site" evidence="19">
    <location>
        <position position="179"/>
    </location>
    <ligand>
        <name>Ca(2+)</name>
        <dbReference type="ChEBI" id="CHEBI:29108"/>
        <label>1</label>
    </ligand>
</feature>
<comment type="function">
    <molecule>Protein hedgehog N-product</molecule>
    <text evidence="20">The dually lipidated hedgehog protein N-product is a morphogen which is essential for a variety of patterning events during development.</text>
</comment>
<dbReference type="PRINTS" id="PR00632">
    <property type="entry name" value="SONICHHOG"/>
</dbReference>
<keyword evidence="8 20" id="KW-0732">Signal</keyword>
<dbReference type="OrthoDB" id="5212at2759"/>
<dbReference type="SMART" id="SM00305">
    <property type="entry name" value="HintC"/>
    <property type="match status" value="1"/>
</dbReference>
<dbReference type="InterPro" id="IPR006141">
    <property type="entry name" value="Intein_N"/>
</dbReference>
<evidence type="ECO:0000256" key="13">
    <source>
        <dbReference type="ARBA" id="ARBA00023139"/>
    </source>
</evidence>
<keyword evidence="12 20" id="KW-0472">Membrane</keyword>
<feature type="binding site" evidence="19">
    <location>
        <position position="194"/>
    </location>
    <ligand>
        <name>Zn(2+)</name>
        <dbReference type="ChEBI" id="CHEBI:29105"/>
    </ligand>
</feature>
<keyword evidence="14" id="KW-0449">Lipoprotein</keyword>
<dbReference type="PANTHER" id="PTHR11889">
    <property type="entry name" value="HEDGEHOG"/>
    <property type="match status" value="1"/>
</dbReference>
<dbReference type="GO" id="GO:0016540">
    <property type="term" value="P:protein autoprocessing"/>
    <property type="evidence" value="ECO:0007669"/>
    <property type="project" value="InterPro"/>
</dbReference>
<evidence type="ECO:0000259" key="21">
    <source>
        <dbReference type="SMART" id="SM00305"/>
    </source>
</evidence>
<evidence type="ECO:0000256" key="2">
    <source>
        <dbReference type="ARBA" id="ARBA00022473"/>
    </source>
</evidence>
<protein>
    <recommendedName>
        <fullName evidence="20">Hedgehog protein</fullName>
    </recommendedName>
</protein>
<organism evidence="23 24">
    <name type="scientific">Leptotrombidium deliense</name>
    <dbReference type="NCBI Taxonomy" id="299467"/>
    <lineage>
        <taxon>Eukaryota</taxon>
        <taxon>Metazoa</taxon>
        <taxon>Ecdysozoa</taxon>
        <taxon>Arthropoda</taxon>
        <taxon>Chelicerata</taxon>
        <taxon>Arachnida</taxon>
        <taxon>Acari</taxon>
        <taxon>Acariformes</taxon>
        <taxon>Trombidiformes</taxon>
        <taxon>Prostigmata</taxon>
        <taxon>Anystina</taxon>
        <taxon>Parasitengona</taxon>
        <taxon>Trombiculoidea</taxon>
        <taxon>Trombiculidae</taxon>
        <taxon>Leptotrombidium</taxon>
    </lineage>
</organism>
<dbReference type="PANTHER" id="PTHR11889:SF31">
    <property type="entry name" value="PROTEIN HEDGEHOG"/>
    <property type="match status" value="1"/>
</dbReference>
<evidence type="ECO:0000256" key="18">
    <source>
        <dbReference type="PIRSR" id="PIRSR009400-1"/>
    </source>
</evidence>
<dbReference type="GO" id="GO:0048731">
    <property type="term" value="P:system development"/>
    <property type="evidence" value="ECO:0007669"/>
    <property type="project" value="UniProtKB-ARBA"/>
</dbReference>
<dbReference type="GO" id="GO:0005789">
    <property type="term" value="C:endoplasmic reticulum membrane"/>
    <property type="evidence" value="ECO:0007669"/>
    <property type="project" value="UniProtKB-SubCell"/>
</dbReference>
<feature type="binding site" evidence="19">
    <location>
        <position position="183"/>
    </location>
    <ligand>
        <name>Ca(2+)</name>
        <dbReference type="ChEBI" id="CHEBI:29108"/>
        <label>2</label>
    </ligand>
</feature>
<dbReference type="CDD" id="cd00081">
    <property type="entry name" value="Hint"/>
    <property type="match status" value="1"/>
</dbReference>
<dbReference type="GO" id="GO:0005615">
    <property type="term" value="C:extracellular space"/>
    <property type="evidence" value="ECO:0007669"/>
    <property type="project" value="TreeGrafter"/>
</dbReference>
<dbReference type="VEuPathDB" id="VectorBase:LDEU002517"/>
<keyword evidence="24" id="KW-1185">Reference proteome</keyword>
<comment type="function">
    <molecule>Protein hedgehog</molecule>
    <text evidence="20">The C-terminal part of the hedgehog protein precursor displays an autoproteolysis activity that results in the cleavage of the full-length protein into two parts (N-product and C-product). In addition, the C-terminal part displays a cholesterol transferase activity that results by the covalent attachment of a cholesterol moiety to the C-terminal of the newly generated N-product.</text>
</comment>
<dbReference type="GO" id="GO:0007367">
    <property type="term" value="P:segment polarity determination"/>
    <property type="evidence" value="ECO:0007669"/>
    <property type="project" value="UniProtKB-KW"/>
</dbReference>
<dbReference type="InterPro" id="IPR001657">
    <property type="entry name" value="Hedgehog"/>
</dbReference>
<dbReference type="STRING" id="299467.A0A443SPU9"/>
<evidence type="ECO:0000256" key="14">
    <source>
        <dbReference type="ARBA" id="ARBA00023288"/>
    </source>
</evidence>
<keyword evidence="13" id="KW-0564">Palmitate</keyword>
<dbReference type="InterPro" id="IPR036844">
    <property type="entry name" value="Hint_dom_sf"/>
</dbReference>
<keyword evidence="9 20" id="KW-0378">Hydrolase</keyword>
<keyword evidence="10 20" id="KW-0068">Autocatalytic cleavage</keyword>
<dbReference type="GO" id="GO:0001708">
    <property type="term" value="P:cell fate specification"/>
    <property type="evidence" value="ECO:0007669"/>
    <property type="project" value="TreeGrafter"/>
</dbReference>
<dbReference type="GO" id="GO:0007267">
    <property type="term" value="P:cell-cell signaling"/>
    <property type="evidence" value="ECO:0007669"/>
    <property type="project" value="InterPro"/>
</dbReference>
<evidence type="ECO:0000256" key="1">
    <source>
        <dbReference type="ARBA" id="ARBA00010649"/>
    </source>
</evidence>
<keyword evidence="11 19" id="KW-0106">Calcium</keyword>
<evidence type="ECO:0000313" key="23">
    <source>
        <dbReference type="EMBL" id="RWS29523.1"/>
    </source>
</evidence>
<feature type="binding site" evidence="19">
    <location>
        <position position="144"/>
    </location>
    <ligand>
        <name>Ca(2+)</name>
        <dbReference type="ChEBI" id="CHEBI:29108"/>
        <label>2</label>
    </ligand>
</feature>
<dbReference type="Proteomes" id="UP000288716">
    <property type="component" value="Unassembled WGS sequence"/>
</dbReference>
<feature type="site" description="Involved in auto-cleavage" evidence="18">
    <location>
        <position position="319"/>
    </location>
</feature>
<feature type="domain" description="Hint" evidence="22">
    <location>
        <begin position="250"/>
        <end position="354"/>
    </location>
</feature>
<dbReference type="Pfam" id="PF01085">
    <property type="entry name" value="HH_signal"/>
    <property type="match status" value="1"/>
</dbReference>
<gene>
    <name evidence="23" type="ORF">B4U80_01059</name>
</gene>
<feature type="site" description="Involved in cholesterol transfer" evidence="18">
    <location>
        <position position="296"/>
    </location>
</feature>
<dbReference type="InterPro" id="IPR009045">
    <property type="entry name" value="Zn_M74/Hedgehog-like"/>
</dbReference>
<dbReference type="FunFam" id="2.170.16.10:FF:000001">
    <property type="entry name" value="Indian hedgehog"/>
    <property type="match status" value="1"/>
</dbReference>
<dbReference type="InterPro" id="IPR050387">
    <property type="entry name" value="Hedgehog_Signaling"/>
</dbReference>
<evidence type="ECO:0000256" key="16">
    <source>
        <dbReference type="ARBA" id="ARBA00045369"/>
    </source>
</evidence>
<feature type="non-terminal residue" evidence="23">
    <location>
        <position position="1"/>
    </location>
</feature>
<evidence type="ECO:0000313" key="24">
    <source>
        <dbReference type="Proteomes" id="UP000288716"/>
    </source>
</evidence>